<keyword evidence="3" id="KW-1185">Reference proteome</keyword>
<feature type="region of interest" description="Disordered" evidence="1">
    <location>
        <begin position="272"/>
        <end position="307"/>
    </location>
</feature>
<dbReference type="EMBL" id="KV417281">
    <property type="protein sequence ID" value="KZO97055.1"/>
    <property type="molecule type" value="Genomic_DNA"/>
</dbReference>
<sequence>MSRGVHKQAKGKERDACRDPLGFPFHVLITPTMRFALSLSLLVLPLLAAASPPAVYGAASRSLRRAAFPNPLLSPRQAACTSQCSSASDTAAIENLANCVSSNLPCVCAAIESVSSTCLDCVLSAEGLTASELAAACGGTAGTGGAATSVAGGTSSASASPTGTASGGSTDGCDTECASASDQTGLNTLTACAGTDTACICTASYTLSTTCLDCTLSLADVTPTEWAQSCGSASGASGAGSAGGSISTSSGSGFGFSSSSASSTSSVVLGGGAPTTAGNLKPTTTSASSSSSTTPATSPTTTTHSGAGQVAVGGLLGMLGLGMALLA</sequence>
<reference evidence="2 3" key="1">
    <citation type="journal article" date="2016" name="Mol. Biol. Evol.">
        <title>Comparative Genomics of Early-Diverging Mushroom-Forming Fungi Provides Insights into the Origins of Lignocellulose Decay Capabilities.</title>
        <authorList>
            <person name="Nagy L.G."/>
            <person name="Riley R."/>
            <person name="Tritt A."/>
            <person name="Adam C."/>
            <person name="Daum C."/>
            <person name="Floudas D."/>
            <person name="Sun H."/>
            <person name="Yadav J.S."/>
            <person name="Pangilinan J."/>
            <person name="Larsson K.H."/>
            <person name="Matsuura K."/>
            <person name="Barry K."/>
            <person name="Labutti K."/>
            <person name="Kuo R."/>
            <person name="Ohm R.A."/>
            <person name="Bhattacharya S.S."/>
            <person name="Shirouzu T."/>
            <person name="Yoshinaga Y."/>
            <person name="Martin F.M."/>
            <person name="Grigoriev I.V."/>
            <person name="Hibbett D.S."/>
        </authorList>
    </citation>
    <scope>NUCLEOTIDE SEQUENCE [LARGE SCALE GENOMIC DNA]</scope>
    <source>
        <strain evidence="2 3">TUFC12733</strain>
    </source>
</reference>
<evidence type="ECO:0000256" key="1">
    <source>
        <dbReference type="SAM" id="MobiDB-lite"/>
    </source>
</evidence>
<evidence type="ECO:0000313" key="2">
    <source>
        <dbReference type="EMBL" id="KZO97055.1"/>
    </source>
</evidence>
<proteinExistence type="predicted"/>
<name>A0A167MTV3_CALVF</name>
<gene>
    <name evidence="2" type="ORF">CALVIDRAFT_91296</name>
</gene>
<dbReference type="Proteomes" id="UP000076738">
    <property type="component" value="Unassembled WGS sequence"/>
</dbReference>
<protein>
    <submittedName>
        <fullName evidence="2">Uncharacterized protein</fullName>
    </submittedName>
</protein>
<dbReference type="AlphaFoldDB" id="A0A167MTV3"/>
<feature type="compositionally biased region" description="Low complexity" evidence="1">
    <location>
        <begin position="282"/>
        <end position="307"/>
    </location>
</feature>
<accession>A0A167MTV3</accession>
<organism evidence="2 3">
    <name type="scientific">Calocera viscosa (strain TUFC12733)</name>
    <dbReference type="NCBI Taxonomy" id="1330018"/>
    <lineage>
        <taxon>Eukaryota</taxon>
        <taxon>Fungi</taxon>
        <taxon>Dikarya</taxon>
        <taxon>Basidiomycota</taxon>
        <taxon>Agaricomycotina</taxon>
        <taxon>Dacrymycetes</taxon>
        <taxon>Dacrymycetales</taxon>
        <taxon>Dacrymycetaceae</taxon>
        <taxon>Calocera</taxon>
    </lineage>
</organism>
<evidence type="ECO:0000313" key="3">
    <source>
        <dbReference type="Proteomes" id="UP000076738"/>
    </source>
</evidence>